<proteinExistence type="predicted"/>
<comment type="caution">
    <text evidence="2">The sequence shown here is derived from an EMBL/GenBank/DDBJ whole genome shotgun (WGS) entry which is preliminary data.</text>
</comment>
<dbReference type="Proteomes" id="UP001595692">
    <property type="component" value="Unassembled WGS sequence"/>
</dbReference>
<dbReference type="Pfam" id="PF04307">
    <property type="entry name" value="YdjM"/>
    <property type="match status" value="1"/>
</dbReference>
<dbReference type="GO" id="GO:0016787">
    <property type="term" value="F:hydrolase activity"/>
    <property type="evidence" value="ECO:0007669"/>
    <property type="project" value="UniProtKB-KW"/>
</dbReference>
<evidence type="ECO:0000256" key="1">
    <source>
        <dbReference type="SAM" id="Phobius"/>
    </source>
</evidence>
<gene>
    <name evidence="2" type="ORF">ACFOSS_03290</name>
</gene>
<keyword evidence="2" id="KW-0378">Hydrolase</keyword>
<keyword evidence="1" id="KW-0812">Transmembrane</keyword>
<keyword evidence="3" id="KW-1185">Reference proteome</keyword>
<organism evidence="2 3">
    <name type="scientific">Pseudaeromonas sharmana</name>
    <dbReference type="NCBI Taxonomy" id="328412"/>
    <lineage>
        <taxon>Bacteria</taxon>
        <taxon>Pseudomonadati</taxon>
        <taxon>Pseudomonadota</taxon>
        <taxon>Gammaproteobacteria</taxon>
        <taxon>Aeromonadales</taxon>
        <taxon>Aeromonadaceae</taxon>
        <taxon>Pseudaeromonas</taxon>
    </lineage>
</organism>
<feature type="transmembrane region" description="Helical" evidence="1">
    <location>
        <begin position="55"/>
        <end position="77"/>
    </location>
</feature>
<accession>A0ABV8CJX1</accession>
<evidence type="ECO:0000313" key="3">
    <source>
        <dbReference type="Proteomes" id="UP001595692"/>
    </source>
</evidence>
<feature type="transmembrane region" description="Helical" evidence="1">
    <location>
        <begin position="146"/>
        <end position="166"/>
    </location>
</feature>
<sequence length="172" mass="19229">MPFTPLHLGPGLVLKSALGRHFSLLCFAGAQVVMDIEPLIRLWQGDGQVHGMTHSYLLALPLAALTYWLLGLGWHLLGWLQPYLSGGGWLRQLAINPPSPCCRLCSVLLGTQSHVLLDSNMHADLQPWRPFSEHNAAYGWLSIDELTFGCLVCALLGLMIMLLRAYQRRRHH</sequence>
<dbReference type="InterPro" id="IPR007404">
    <property type="entry name" value="YdjM-like"/>
</dbReference>
<keyword evidence="1" id="KW-1133">Transmembrane helix</keyword>
<keyword evidence="1" id="KW-0472">Membrane</keyword>
<dbReference type="EMBL" id="JBHSAF010000001">
    <property type="protein sequence ID" value="MFC3912492.1"/>
    <property type="molecule type" value="Genomic_DNA"/>
</dbReference>
<protein>
    <submittedName>
        <fullName evidence="2">Metal-dependent hydrolase</fullName>
    </submittedName>
</protein>
<name>A0ABV8CJX1_9GAMM</name>
<evidence type="ECO:0000313" key="2">
    <source>
        <dbReference type="EMBL" id="MFC3912492.1"/>
    </source>
</evidence>
<reference evidence="3" key="1">
    <citation type="journal article" date="2019" name="Int. J. Syst. Evol. Microbiol.">
        <title>The Global Catalogue of Microorganisms (GCM) 10K type strain sequencing project: providing services to taxonomists for standard genome sequencing and annotation.</title>
        <authorList>
            <consortium name="The Broad Institute Genomics Platform"/>
            <consortium name="The Broad Institute Genome Sequencing Center for Infectious Disease"/>
            <person name="Wu L."/>
            <person name="Ma J."/>
        </authorList>
    </citation>
    <scope>NUCLEOTIDE SEQUENCE [LARGE SCALE GENOMIC DNA]</scope>
    <source>
        <strain evidence="3">CCUG 54939</strain>
    </source>
</reference>
<dbReference type="RefSeq" id="WP_377150599.1">
    <property type="nucleotide sequence ID" value="NZ_JBHSAF010000001.1"/>
</dbReference>